<evidence type="ECO:0000313" key="2">
    <source>
        <dbReference type="Proteomes" id="UP000887159"/>
    </source>
</evidence>
<dbReference type="Proteomes" id="UP000887159">
    <property type="component" value="Unassembled WGS sequence"/>
</dbReference>
<evidence type="ECO:0000313" key="1">
    <source>
        <dbReference type="EMBL" id="GFY14409.1"/>
    </source>
</evidence>
<name>A0A8X6VNI0_TRICX</name>
<comment type="caution">
    <text evidence="1">The sequence shown here is derived from an EMBL/GenBank/DDBJ whole genome shotgun (WGS) entry which is preliminary data.</text>
</comment>
<protein>
    <submittedName>
        <fullName evidence="1">Uncharacterized protein</fullName>
    </submittedName>
</protein>
<reference evidence="1" key="1">
    <citation type="submission" date="2020-08" db="EMBL/GenBank/DDBJ databases">
        <title>Multicomponent nature underlies the extraordinary mechanical properties of spider dragline silk.</title>
        <authorList>
            <person name="Kono N."/>
            <person name="Nakamura H."/>
            <person name="Mori M."/>
            <person name="Yoshida Y."/>
            <person name="Ohtoshi R."/>
            <person name="Malay A.D."/>
            <person name="Moran D.A.P."/>
            <person name="Tomita M."/>
            <person name="Numata K."/>
            <person name="Arakawa K."/>
        </authorList>
    </citation>
    <scope>NUCLEOTIDE SEQUENCE</scope>
</reference>
<proteinExistence type="predicted"/>
<dbReference type="EMBL" id="BMAU01021328">
    <property type="protein sequence ID" value="GFY14409.1"/>
    <property type="molecule type" value="Genomic_DNA"/>
</dbReference>
<keyword evidence="2" id="KW-1185">Reference proteome</keyword>
<sequence length="121" mass="13418">MPPVRRSQIKAHEIHRGMGQEIRLSLALSTIEVTGHKEFLAHETPKDSEDLVYENLVPARERQTIDGCVCNGLMSTEPGKLIGTMLSFQRYHTSVCGTMMAAFVLEVNTAFQSAISNDIVD</sequence>
<organism evidence="1 2">
    <name type="scientific">Trichonephila clavipes</name>
    <name type="common">Golden silk orbweaver</name>
    <name type="synonym">Nephila clavipes</name>
    <dbReference type="NCBI Taxonomy" id="2585209"/>
    <lineage>
        <taxon>Eukaryota</taxon>
        <taxon>Metazoa</taxon>
        <taxon>Ecdysozoa</taxon>
        <taxon>Arthropoda</taxon>
        <taxon>Chelicerata</taxon>
        <taxon>Arachnida</taxon>
        <taxon>Araneae</taxon>
        <taxon>Araneomorphae</taxon>
        <taxon>Entelegynae</taxon>
        <taxon>Araneoidea</taxon>
        <taxon>Nephilidae</taxon>
        <taxon>Trichonephila</taxon>
    </lineage>
</organism>
<accession>A0A8X6VNI0</accession>
<gene>
    <name evidence="1" type="ORF">TNCV_1021741</name>
</gene>
<dbReference type="AlphaFoldDB" id="A0A8X6VNI0"/>